<dbReference type="EMBL" id="JBIASD010000011">
    <property type="protein sequence ID" value="MFF3667529.1"/>
    <property type="molecule type" value="Genomic_DNA"/>
</dbReference>
<proteinExistence type="predicted"/>
<name>A0ABW6SU80_9ACTN</name>
<evidence type="ECO:0000256" key="2">
    <source>
        <dbReference type="SAM" id="Phobius"/>
    </source>
</evidence>
<keyword evidence="2" id="KW-1133">Transmembrane helix</keyword>
<keyword evidence="2" id="KW-0812">Transmembrane</keyword>
<sequence>MIRTLHKMGLRSSMMYTAGLASIGLAATSWFLSRDDKAAGQGRADHWGLFVGEWAPTFFAMGVALRMEEMRDMKRRETAEWQETQQQAMRTPSRAGV</sequence>
<organism evidence="3 4">
    <name type="scientific">Microtetraspora malaysiensis</name>
    <dbReference type="NCBI Taxonomy" id="161358"/>
    <lineage>
        <taxon>Bacteria</taxon>
        <taxon>Bacillati</taxon>
        <taxon>Actinomycetota</taxon>
        <taxon>Actinomycetes</taxon>
        <taxon>Streptosporangiales</taxon>
        <taxon>Streptosporangiaceae</taxon>
        <taxon>Microtetraspora</taxon>
    </lineage>
</organism>
<keyword evidence="2" id="KW-0472">Membrane</keyword>
<reference evidence="3 4" key="1">
    <citation type="submission" date="2024-10" db="EMBL/GenBank/DDBJ databases">
        <title>The Natural Products Discovery Center: Release of the First 8490 Sequenced Strains for Exploring Actinobacteria Biosynthetic Diversity.</title>
        <authorList>
            <person name="Kalkreuter E."/>
            <person name="Kautsar S.A."/>
            <person name="Yang D."/>
            <person name="Bader C.D."/>
            <person name="Teijaro C.N."/>
            <person name="Fluegel L."/>
            <person name="Davis C.M."/>
            <person name="Simpson J.R."/>
            <person name="Lauterbach L."/>
            <person name="Steele A.D."/>
            <person name="Gui C."/>
            <person name="Meng S."/>
            <person name="Li G."/>
            <person name="Viehrig K."/>
            <person name="Ye F."/>
            <person name="Su P."/>
            <person name="Kiefer A.F."/>
            <person name="Nichols A."/>
            <person name="Cepeda A.J."/>
            <person name="Yan W."/>
            <person name="Fan B."/>
            <person name="Jiang Y."/>
            <person name="Adhikari A."/>
            <person name="Zheng C.-J."/>
            <person name="Schuster L."/>
            <person name="Cowan T.M."/>
            <person name="Smanski M.J."/>
            <person name="Chevrette M.G."/>
            <person name="De Carvalho L.P.S."/>
            <person name="Shen B."/>
        </authorList>
    </citation>
    <scope>NUCLEOTIDE SEQUENCE [LARGE SCALE GENOMIC DNA]</scope>
    <source>
        <strain evidence="3 4">NPDC002173</strain>
    </source>
</reference>
<dbReference type="Proteomes" id="UP001602013">
    <property type="component" value="Unassembled WGS sequence"/>
</dbReference>
<evidence type="ECO:0000313" key="3">
    <source>
        <dbReference type="EMBL" id="MFF3667529.1"/>
    </source>
</evidence>
<protein>
    <submittedName>
        <fullName evidence="3">Uncharacterized protein</fullName>
    </submittedName>
</protein>
<evidence type="ECO:0000313" key="4">
    <source>
        <dbReference type="Proteomes" id="UP001602013"/>
    </source>
</evidence>
<feature type="transmembrane region" description="Helical" evidence="2">
    <location>
        <begin position="12"/>
        <end position="32"/>
    </location>
</feature>
<evidence type="ECO:0000256" key="1">
    <source>
        <dbReference type="SAM" id="MobiDB-lite"/>
    </source>
</evidence>
<accession>A0ABW6SU80</accession>
<keyword evidence="4" id="KW-1185">Reference proteome</keyword>
<feature type="transmembrane region" description="Helical" evidence="2">
    <location>
        <begin position="47"/>
        <end position="65"/>
    </location>
</feature>
<gene>
    <name evidence="3" type="ORF">ACFYXI_18185</name>
</gene>
<comment type="caution">
    <text evidence="3">The sequence shown here is derived from an EMBL/GenBank/DDBJ whole genome shotgun (WGS) entry which is preliminary data.</text>
</comment>
<dbReference type="RefSeq" id="WP_387412526.1">
    <property type="nucleotide sequence ID" value="NZ_JBIASD010000011.1"/>
</dbReference>
<feature type="region of interest" description="Disordered" evidence="1">
    <location>
        <begin position="74"/>
        <end position="97"/>
    </location>
</feature>